<evidence type="ECO:0000256" key="1">
    <source>
        <dbReference type="ARBA" id="ARBA00004123"/>
    </source>
</evidence>
<dbReference type="PROSITE" id="PS51686">
    <property type="entry name" value="SAM_MT_RSMB_NOP"/>
    <property type="match status" value="1"/>
</dbReference>
<evidence type="ECO:0000256" key="2">
    <source>
        <dbReference type="ARBA" id="ARBA00007494"/>
    </source>
</evidence>
<keyword evidence="3" id="KW-0820">tRNA-binding</keyword>
<proteinExistence type="inferred from homology"/>
<dbReference type="PROSITE" id="PS01153">
    <property type="entry name" value="NOL1_NOP2_SUN"/>
    <property type="match status" value="1"/>
</dbReference>
<feature type="compositionally biased region" description="Basic and acidic residues" evidence="11">
    <location>
        <begin position="468"/>
        <end position="483"/>
    </location>
</feature>
<protein>
    <submittedName>
        <fullName evidence="13">S-adenosyl-L-methionine-dependent methyltransferase</fullName>
    </submittedName>
</protein>
<dbReference type="PANTHER" id="PTHR22808:SF1">
    <property type="entry name" value="RNA CYTOSINE-C(5)-METHYLTRANSFERASE NSUN2-RELATED"/>
    <property type="match status" value="1"/>
</dbReference>
<dbReference type="InterPro" id="IPR057285">
    <property type="entry name" value="Pre-PUA_NSUN2"/>
</dbReference>
<feature type="binding site" evidence="10">
    <location>
        <begin position="141"/>
        <end position="147"/>
    </location>
    <ligand>
        <name>S-adenosyl-L-methionine</name>
        <dbReference type="ChEBI" id="CHEBI:59789"/>
    </ligand>
</feature>
<feature type="binding site" evidence="10">
    <location>
        <position position="204"/>
    </location>
    <ligand>
        <name>S-adenosyl-L-methionine</name>
        <dbReference type="ChEBI" id="CHEBI:59789"/>
    </ligand>
</feature>
<dbReference type="GO" id="GO:0016428">
    <property type="term" value="F:tRNA (cytidine-5-)-methyltransferase activity"/>
    <property type="evidence" value="ECO:0007669"/>
    <property type="project" value="InterPro"/>
</dbReference>
<dbReference type="InterPro" id="IPR057286">
    <property type="entry name" value="PUA_NSUN2"/>
</dbReference>
<keyword evidence="8 10" id="KW-0694">RNA-binding</keyword>
<keyword evidence="14" id="KW-1185">Reference proteome</keyword>
<keyword evidence="9" id="KW-0539">Nucleus</keyword>
<dbReference type="InterPro" id="IPR018314">
    <property type="entry name" value="RsmB/NOL1/NOP2-like_CS"/>
</dbReference>
<evidence type="ECO:0000256" key="8">
    <source>
        <dbReference type="ARBA" id="ARBA00022884"/>
    </source>
</evidence>
<keyword evidence="7" id="KW-0819">tRNA processing</keyword>
<dbReference type="AlphaFoldDB" id="S7RLL6"/>
<dbReference type="STRING" id="670483.S7RLL6"/>
<dbReference type="Gene3D" id="3.40.50.150">
    <property type="entry name" value="Vaccinia Virus protein VP39"/>
    <property type="match status" value="1"/>
</dbReference>
<reference evidence="13 14" key="1">
    <citation type="journal article" date="2012" name="Science">
        <title>The Paleozoic origin of enzymatic lignin decomposition reconstructed from 31 fungal genomes.</title>
        <authorList>
            <person name="Floudas D."/>
            <person name="Binder M."/>
            <person name="Riley R."/>
            <person name="Barry K."/>
            <person name="Blanchette R.A."/>
            <person name="Henrissat B."/>
            <person name="Martinez A.T."/>
            <person name="Otillar R."/>
            <person name="Spatafora J.W."/>
            <person name="Yadav J.S."/>
            <person name="Aerts A."/>
            <person name="Benoit I."/>
            <person name="Boyd A."/>
            <person name="Carlson A."/>
            <person name="Copeland A."/>
            <person name="Coutinho P.M."/>
            <person name="de Vries R.P."/>
            <person name="Ferreira P."/>
            <person name="Findley K."/>
            <person name="Foster B."/>
            <person name="Gaskell J."/>
            <person name="Glotzer D."/>
            <person name="Gorecki P."/>
            <person name="Heitman J."/>
            <person name="Hesse C."/>
            <person name="Hori C."/>
            <person name="Igarashi K."/>
            <person name="Jurgens J.A."/>
            <person name="Kallen N."/>
            <person name="Kersten P."/>
            <person name="Kohler A."/>
            <person name="Kuees U."/>
            <person name="Kumar T.K.A."/>
            <person name="Kuo A."/>
            <person name="LaButti K."/>
            <person name="Larrondo L.F."/>
            <person name="Lindquist E."/>
            <person name="Ling A."/>
            <person name="Lombard V."/>
            <person name="Lucas S."/>
            <person name="Lundell T."/>
            <person name="Martin R."/>
            <person name="McLaughlin D.J."/>
            <person name="Morgenstern I."/>
            <person name="Morin E."/>
            <person name="Murat C."/>
            <person name="Nagy L.G."/>
            <person name="Nolan M."/>
            <person name="Ohm R.A."/>
            <person name="Patyshakuliyeva A."/>
            <person name="Rokas A."/>
            <person name="Ruiz-Duenas F.J."/>
            <person name="Sabat G."/>
            <person name="Salamov A."/>
            <person name="Samejima M."/>
            <person name="Schmutz J."/>
            <person name="Slot J.C."/>
            <person name="St John F."/>
            <person name="Stenlid J."/>
            <person name="Sun H."/>
            <person name="Sun S."/>
            <person name="Syed K."/>
            <person name="Tsang A."/>
            <person name="Wiebenga A."/>
            <person name="Young D."/>
            <person name="Pisabarro A."/>
            <person name="Eastwood D.C."/>
            <person name="Martin F."/>
            <person name="Cullen D."/>
            <person name="Grigoriev I.V."/>
            <person name="Hibbett D.S."/>
        </authorList>
    </citation>
    <scope>NUCLEOTIDE SEQUENCE [LARGE SCALE GENOMIC DNA]</scope>
    <source>
        <strain evidence="13 14">ATCC 11539</strain>
    </source>
</reference>
<evidence type="ECO:0000256" key="4">
    <source>
        <dbReference type="ARBA" id="ARBA00022603"/>
    </source>
</evidence>
<dbReference type="GO" id="GO:0005634">
    <property type="term" value="C:nucleus"/>
    <property type="evidence" value="ECO:0007669"/>
    <property type="project" value="UniProtKB-SubCell"/>
</dbReference>
<dbReference type="InterPro" id="IPR001678">
    <property type="entry name" value="MeTrfase_RsmB-F_NOP2_dom"/>
</dbReference>
<evidence type="ECO:0000313" key="14">
    <source>
        <dbReference type="Proteomes" id="UP000030669"/>
    </source>
</evidence>
<evidence type="ECO:0000313" key="13">
    <source>
        <dbReference type="EMBL" id="EPQ53564.1"/>
    </source>
</evidence>
<dbReference type="eggNOG" id="KOG2198">
    <property type="taxonomic scope" value="Eukaryota"/>
</dbReference>
<dbReference type="InterPro" id="IPR023267">
    <property type="entry name" value="RCMT"/>
</dbReference>
<feature type="region of interest" description="Disordered" evidence="11">
    <location>
        <begin position="411"/>
        <end position="506"/>
    </location>
</feature>
<dbReference type="PRINTS" id="PR02011">
    <property type="entry name" value="RCMTNCL1"/>
</dbReference>
<dbReference type="GO" id="GO:0000049">
    <property type="term" value="F:tRNA binding"/>
    <property type="evidence" value="ECO:0007669"/>
    <property type="project" value="UniProtKB-KW"/>
</dbReference>
<dbReference type="KEGG" id="gtr:GLOTRDRAFT_116964"/>
<evidence type="ECO:0000256" key="7">
    <source>
        <dbReference type="ARBA" id="ARBA00022694"/>
    </source>
</evidence>
<evidence type="ECO:0000256" key="10">
    <source>
        <dbReference type="PROSITE-ProRule" id="PRU01023"/>
    </source>
</evidence>
<keyword evidence="5 10" id="KW-0808">Transferase</keyword>
<gene>
    <name evidence="13" type="ORF">GLOTRDRAFT_116964</name>
</gene>
<feature type="binding site" evidence="10">
    <location>
        <position position="237"/>
    </location>
    <ligand>
        <name>S-adenosyl-L-methionine</name>
        <dbReference type="ChEBI" id="CHEBI:59789"/>
    </ligand>
</feature>
<feature type="compositionally biased region" description="Basic and acidic residues" evidence="11">
    <location>
        <begin position="411"/>
        <end position="420"/>
    </location>
</feature>
<dbReference type="InterPro" id="IPR023270">
    <property type="entry name" value="RCMT_NCL1"/>
</dbReference>
<comment type="subcellular location">
    <subcellularLocation>
        <location evidence="1">Nucleus</location>
    </subcellularLocation>
</comment>
<feature type="active site" description="Nucleophile" evidence="10">
    <location>
        <position position="290"/>
    </location>
</feature>
<keyword evidence="4 10" id="KW-0489">Methyltransferase</keyword>
<dbReference type="PANTHER" id="PTHR22808">
    <property type="entry name" value="NCL1 YEAST -RELATED NOL1/NOP2/FMU SUN DOMAIN-CONTAINING"/>
    <property type="match status" value="1"/>
</dbReference>
<dbReference type="GeneID" id="19300267"/>
<evidence type="ECO:0000256" key="6">
    <source>
        <dbReference type="ARBA" id="ARBA00022691"/>
    </source>
</evidence>
<dbReference type="Proteomes" id="UP000030669">
    <property type="component" value="Unassembled WGS sequence"/>
</dbReference>
<dbReference type="PRINTS" id="PR02008">
    <property type="entry name" value="RCMTFAMILY"/>
</dbReference>
<evidence type="ECO:0000256" key="5">
    <source>
        <dbReference type="ARBA" id="ARBA00022679"/>
    </source>
</evidence>
<dbReference type="OrthoDB" id="6093671at2759"/>
<feature type="binding site" evidence="10">
    <location>
        <position position="177"/>
    </location>
    <ligand>
        <name>S-adenosyl-L-methionine</name>
        <dbReference type="ChEBI" id="CHEBI:59789"/>
    </ligand>
</feature>
<evidence type="ECO:0000256" key="11">
    <source>
        <dbReference type="SAM" id="MobiDB-lite"/>
    </source>
</evidence>
<dbReference type="Pfam" id="PF01189">
    <property type="entry name" value="Methyltr_RsmB-F"/>
    <property type="match status" value="1"/>
</dbReference>
<dbReference type="GO" id="GO:0030488">
    <property type="term" value="P:tRNA methylation"/>
    <property type="evidence" value="ECO:0007669"/>
    <property type="project" value="TreeGrafter"/>
</dbReference>
<comment type="similarity">
    <text evidence="2 10">Belongs to the class I-like SAM-binding methyltransferase superfamily. RsmB/NOP family.</text>
</comment>
<keyword evidence="6 10" id="KW-0949">S-adenosyl-L-methionine</keyword>
<evidence type="ECO:0000256" key="9">
    <source>
        <dbReference type="ARBA" id="ARBA00023242"/>
    </source>
</evidence>
<dbReference type="InterPro" id="IPR049560">
    <property type="entry name" value="MeTrfase_RsmB-F_NOP2_cat"/>
</dbReference>
<evidence type="ECO:0000259" key="12">
    <source>
        <dbReference type="PROSITE" id="PS51686"/>
    </source>
</evidence>
<organism evidence="13 14">
    <name type="scientific">Gloeophyllum trabeum (strain ATCC 11539 / FP-39264 / Madison 617)</name>
    <name type="common">Brown rot fungus</name>
    <dbReference type="NCBI Taxonomy" id="670483"/>
    <lineage>
        <taxon>Eukaryota</taxon>
        <taxon>Fungi</taxon>
        <taxon>Dikarya</taxon>
        <taxon>Basidiomycota</taxon>
        <taxon>Agaricomycotina</taxon>
        <taxon>Agaricomycetes</taxon>
        <taxon>Gloeophyllales</taxon>
        <taxon>Gloeophyllaceae</taxon>
        <taxon>Gloeophyllum</taxon>
    </lineage>
</organism>
<dbReference type="OMA" id="QLFTEYV"/>
<dbReference type="Pfam" id="PF25378">
    <property type="entry name" value="PUA_NSUN2"/>
    <property type="match status" value="1"/>
</dbReference>
<dbReference type="HOGENOM" id="CLU_005316_4_2_1"/>
<dbReference type="RefSeq" id="XP_007867881.1">
    <property type="nucleotide sequence ID" value="XM_007869690.1"/>
</dbReference>
<dbReference type="SUPFAM" id="SSF53335">
    <property type="entry name" value="S-adenosyl-L-methionine-dependent methyltransferases"/>
    <property type="match status" value="1"/>
</dbReference>
<dbReference type="InterPro" id="IPR029063">
    <property type="entry name" value="SAM-dependent_MTases_sf"/>
</dbReference>
<evidence type="ECO:0000256" key="3">
    <source>
        <dbReference type="ARBA" id="ARBA00022555"/>
    </source>
</evidence>
<dbReference type="Pfam" id="PF25376">
    <property type="entry name" value="Pre-PUA_NSUN2"/>
    <property type="match status" value="1"/>
</dbReference>
<dbReference type="GO" id="GO:0005737">
    <property type="term" value="C:cytoplasm"/>
    <property type="evidence" value="ECO:0007669"/>
    <property type="project" value="TreeGrafter"/>
</dbReference>
<feature type="domain" description="SAM-dependent MTase RsmB/NOP-type" evidence="12">
    <location>
        <begin position="24"/>
        <end position="406"/>
    </location>
</feature>
<dbReference type="EMBL" id="KB469305">
    <property type="protein sequence ID" value="EPQ53564.1"/>
    <property type="molecule type" value="Genomic_DNA"/>
</dbReference>
<name>S7RLL6_GLOTA</name>
<accession>S7RLL6</accession>
<sequence>MKNAHFENYYKTQKVVPDEEWDAFMERLRAPLPTTFRLAGFRETATVLNDLIKTTYISTLSNEVDGEVVQPPAQIPWYPDGLAWQFNVSKQVLRKNPDFKRFHSFLVFETEIGNISRQEAVSMLPPLLLDVKPHHLVMDMCAAPGSKTAQLLEALHTPPADPSPSNPIPPGLLLANDSDHKRTHLLIHQSARLPSPSLLVTNLDASIFPVIRVGAEHMGGEAGKGTRQLLFDRILCDVPCSGDGTLRKNMGIWLKWGVGDGNGLHSLQLRILQRAMRLLKPGGRVVYSTCSLNPVENEAVVAAALRSIPHFTLAPTSSSLPALQRRPGLKSWTPAFFLGGKRELRFFPTYEEYVAALSEKDDKKYTESMWPPTDEGEEGWALDRCMRIYPHLQDTGGFFIAVLEKRAKDDAPEAKKRQADAPEDCTAEPTTKKVKLESAGEDVTMGDLAEVGDAGRSASPSANGEAKVAPRMEADTDKKEKPQGKRGKGKEREGTGGSFKENPYTFLPPDDPIVKTCIEKLHIIPSFPDHNLFVRNPSGEPARSLYLTNDIVRSVILNNDYNRIRLMTAGTKLFVKQEAAKSASKSADEDADGREGEGSSARFRILSEGLPVVYPFIKPETVMDADLKTLQALLETYHPLCESFQEPFRTAITEKPSGCHVLKFPEEKNVGGNLTHELVLPIWKSNVSISLMIDKKAKSALSLRVFGKDITTAGRALASNQKAKVATDSASTVVAEEETEHIVVAEDDLEQSNDNIDNA</sequence>